<gene>
    <name evidence="2" type="ORF">KHA94_17360</name>
</gene>
<accession>A0ABS5NWX4</accession>
<proteinExistence type="predicted"/>
<feature type="compositionally biased region" description="Basic and acidic residues" evidence="1">
    <location>
        <begin position="1"/>
        <end position="11"/>
    </location>
</feature>
<evidence type="ECO:0000313" key="2">
    <source>
        <dbReference type="EMBL" id="MBS4191939.1"/>
    </source>
</evidence>
<comment type="caution">
    <text evidence="2">The sequence shown here is derived from an EMBL/GenBank/DDBJ whole genome shotgun (WGS) entry which is preliminary data.</text>
</comment>
<reference evidence="2 3" key="1">
    <citation type="submission" date="2021-05" db="EMBL/GenBank/DDBJ databases">
        <title>Novel Bacillus species.</title>
        <authorList>
            <person name="Liu G."/>
        </authorList>
    </citation>
    <scope>NUCLEOTIDE SEQUENCE [LARGE SCALE GENOMIC DNA]</scope>
    <source>
        <strain evidence="2 3">FJAT-49705</strain>
    </source>
</reference>
<dbReference type="RefSeq" id="WP_213103402.1">
    <property type="nucleotide sequence ID" value="NZ_JAGYPM010000004.1"/>
</dbReference>
<evidence type="ECO:0000256" key="1">
    <source>
        <dbReference type="SAM" id="MobiDB-lite"/>
    </source>
</evidence>
<organism evidence="2 3">
    <name type="scientific">Cytobacillus citreus</name>
    <dbReference type="NCBI Taxonomy" id="2833586"/>
    <lineage>
        <taxon>Bacteria</taxon>
        <taxon>Bacillati</taxon>
        <taxon>Bacillota</taxon>
        <taxon>Bacilli</taxon>
        <taxon>Bacillales</taxon>
        <taxon>Bacillaceae</taxon>
        <taxon>Cytobacillus</taxon>
    </lineage>
</organism>
<dbReference type="EMBL" id="JAGYPM010000004">
    <property type="protein sequence ID" value="MBS4191939.1"/>
    <property type="molecule type" value="Genomic_DNA"/>
</dbReference>
<keyword evidence="3" id="KW-1185">Reference proteome</keyword>
<evidence type="ECO:0000313" key="3">
    <source>
        <dbReference type="Proteomes" id="UP000681027"/>
    </source>
</evidence>
<dbReference type="Proteomes" id="UP000681027">
    <property type="component" value="Unassembled WGS sequence"/>
</dbReference>
<sequence length="45" mass="5391">MKEQEKPKEMVNVDGQNEQQLIREFSNPDNKQPVPQPKDFDEIEY</sequence>
<evidence type="ECO:0008006" key="4">
    <source>
        <dbReference type="Google" id="ProtNLM"/>
    </source>
</evidence>
<feature type="region of interest" description="Disordered" evidence="1">
    <location>
        <begin position="1"/>
        <end position="45"/>
    </location>
</feature>
<name>A0ABS5NWX4_9BACI</name>
<protein>
    <recommendedName>
        <fullName evidence="4">Spore cortex-lytic enzyme</fullName>
    </recommendedName>
</protein>